<evidence type="ECO:0000256" key="1">
    <source>
        <dbReference type="ARBA" id="ARBA00022729"/>
    </source>
</evidence>
<feature type="chain" id="PRO_5045803778" evidence="2">
    <location>
        <begin position="19"/>
        <end position="228"/>
    </location>
</feature>
<dbReference type="CDD" id="cd16325">
    <property type="entry name" value="LolA"/>
    <property type="match status" value="1"/>
</dbReference>
<dbReference type="Proteomes" id="UP001160301">
    <property type="component" value="Unassembled WGS sequence"/>
</dbReference>
<keyword evidence="3" id="KW-0449">Lipoprotein</keyword>
<dbReference type="InterPro" id="IPR004564">
    <property type="entry name" value="OM_lipoprot_carrier_LolA-like"/>
</dbReference>
<dbReference type="PANTHER" id="PTHR35869">
    <property type="entry name" value="OUTER-MEMBRANE LIPOPROTEIN CARRIER PROTEIN"/>
    <property type="match status" value="1"/>
</dbReference>
<comment type="caution">
    <text evidence="3">The sequence shown here is derived from an EMBL/GenBank/DDBJ whole genome shotgun (WGS) entry which is preliminary data.</text>
</comment>
<evidence type="ECO:0000256" key="2">
    <source>
        <dbReference type="SAM" id="SignalP"/>
    </source>
</evidence>
<dbReference type="PANTHER" id="PTHR35869:SF1">
    <property type="entry name" value="OUTER-MEMBRANE LIPOPROTEIN CARRIER PROTEIN"/>
    <property type="match status" value="1"/>
</dbReference>
<protein>
    <submittedName>
        <fullName evidence="3">Outer membrane lipoprotein carrier protein LolA</fullName>
    </submittedName>
</protein>
<sequence length="228" mass="24492">AAAPPTATASAAAPPASAAVAAPAPTAAPAPGSADAVAVAIDQVFLDKKTYFAKFKQEHTQKVAGTTKKSTGVFYFERPNKISFRYDAPSKNRIVSDGTTLKVYIGDDNQMFVQSVDKTEYPGALAFLMGKGLGPSFTFAFHDKSKFEGGPVLLGKPRQATPHYDSVYFYVDKAFLEKKDPGVIRRVMLVDAQGNRNRFDFEGSTQPATIDPAEFTFTPPPGTNVTQN</sequence>
<proteinExistence type="predicted"/>
<name>A0ABT6P4H8_9BACT</name>
<evidence type="ECO:0000313" key="4">
    <source>
        <dbReference type="Proteomes" id="UP001160301"/>
    </source>
</evidence>
<dbReference type="SUPFAM" id="SSF89392">
    <property type="entry name" value="Prokaryotic lipoproteins and lipoprotein localization factors"/>
    <property type="match status" value="1"/>
</dbReference>
<evidence type="ECO:0000313" key="3">
    <source>
        <dbReference type="EMBL" id="MDI1435429.1"/>
    </source>
</evidence>
<dbReference type="Pfam" id="PF03548">
    <property type="entry name" value="LolA"/>
    <property type="match status" value="1"/>
</dbReference>
<organism evidence="3 4">
    <name type="scientific">Polyangium sorediatum</name>
    <dbReference type="NCBI Taxonomy" id="889274"/>
    <lineage>
        <taxon>Bacteria</taxon>
        <taxon>Pseudomonadati</taxon>
        <taxon>Myxococcota</taxon>
        <taxon>Polyangia</taxon>
        <taxon>Polyangiales</taxon>
        <taxon>Polyangiaceae</taxon>
        <taxon>Polyangium</taxon>
    </lineage>
</organism>
<feature type="non-terminal residue" evidence="3">
    <location>
        <position position="1"/>
    </location>
</feature>
<dbReference type="EMBL" id="JARZHI010000058">
    <property type="protein sequence ID" value="MDI1435429.1"/>
    <property type="molecule type" value="Genomic_DNA"/>
</dbReference>
<feature type="signal peptide" evidence="2">
    <location>
        <begin position="1"/>
        <end position="18"/>
    </location>
</feature>
<dbReference type="Gene3D" id="2.50.20.10">
    <property type="entry name" value="Lipoprotein localisation LolA/LolB/LppX"/>
    <property type="match status" value="1"/>
</dbReference>
<keyword evidence="4" id="KW-1185">Reference proteome</keyword>
<keyword evidence="1 2" id="KW-0732">Signal</keyword>
<dbReference type="RefSeq" id="WP_284721464.1">
    <property type="nucleotide sequence ID" value="NZ_JARZHI010000058.1"/>
</dbReference>
<dbReference type="InterPro" id="IPR029046">
    <property type="entry name" value="LolA/LolB/LppX"/>
</dbReference>
<gene>
    <name evidence="3" type="ORF">QHF89_38360</name>
</gene>
<accession>A0ABT6P4H8</accession>
<reference evidence="3 4" key="1">
    <citation type="submission" date="2023-04" db="EMBL/GenBank/DDBJ databases">
        <title>The genome sequence of Polyangium sorediatum DSM14670.</title>
        <authorList>
            <person name="Zhang X."/>
        </authorList>
    </citation>
    <scope>NUCLEOTIDE SEQUENCE [LARGE SCALE GENOMIC DNA]</scope>
    <source>
        <strain evidence="3 4">DSM 14670</strain>
    </source>
</reference>